<feature type="binding site" evidence="3">
    <location>
        <begin position="12"/>
        <end position="19"/>
    </location>
    <ligand>
        <name>substrate</name>
    </ligand>
</feature>
<reference evidence="5" key="1">
    <citation type="submission" date="2023-07" db="EMBL/GenBank/DDBJ databases">
        <title>Between Cages and Wild: Unraveling the Impact of Captivity on Animal Microbiomes and Antimicrobial Resistance.</title>
        <authorList>
            <person name="Schmartz G.P."/>
            <person name="Rehner J."/>
            <person name="Schuff M.J."/>
            <person name="Becker S.L."/>
            <person name="Kravczyk M."/>
            <person name="Gurevich A."/>
            <person name="Francke R."/>
            <person name="Mueller R."/>
            <person name="Keller V."/>
            <person name="Keller A."/>
        </authorList>
    </citation>
    <scope>NUCLEOTIDE SEQUENCE</scope>
    <source>
        <strain evidence="5">S39M_St_73</strain>
    </source>
</reference>
<sequence>MSYEGMTIYFMRHGETYLNRYGRMQGWSNAPLTDEGKVDVRRSGRGLSDVKFDAVYSSDLHRTIETANIVLSESDHAEDLVIQTMPEFREVFFGYFEGLGLEEVYEAIKENEGYDSTLDFFEDMDIPERMAAFKRNDPYQHAEDFMEFWSRIERGLLKIVNEHKYSGDKVLIVCHGLVIRYLIQSLVIELQDADHILNASITKVQYKSGQFRIEAYNDTSHFIDLEAHELDHPTDDFIR</sequence>
<dbReference type="PANTHER" id="PTHR46517:SF1">
    <property type="entry name" value="FRUCTOSE-2,6-BISPHOSPHATASE TIGAR"/>
    <property type="match status" value="1"/>
</dbReference>
<evidence type="ECO:0000313" key="6">
    <source>
        <dbReference type="Proteomes" id="UP001171751"/>
    </source>
</evidence>
<dbReference type="GO" id="GO:0004331">
    <property type="term" value="F:fructose-2,6-bisphosphate 2-phosphatase activity"/>
    <property type="evidence" value="ECO:0007669"/>
    <property type="project" value="TreeGrafter"/>
</dbReference>
<feature type="active site" description="Tele-phosphohistidine intermediate" evidence="2">
    <location>
        <position position="13"/>
    </location>
</feature>
<keyword evidence="6" id="KW-1185">Reference proteome</keyword>
<organism evidence="5 6">
    <name type="scientific">Atopococcus tabaci</name>
    <dbReference type="NCBI Taxonomy" id="269774"/>
    <lineage>
        <taxon>Bacteria</taxon>
        <taxon>Bacillati</taxon>
        <taxon>Bacillota</taxon>
        <taxon>Bacilli</taxon>
        <taxon>Lactobacillales</taxon>
        <taxon>Carnobacteriaceae</taxon>
        <taxon>Atopococcus</taxon>
    </lineage>
</organism>
<dbReference type="PANTHER" id="PTHR46517">
    <property type="entry name" value="FRUCTOSE-2,6-BISPHOSPHATASE TIGAR"/>
    <property type="match status" value="1"/>
</dbReference>
<evidence type="ECO:0000313" key="5">
    <source>
        <dbReference type="EMBL" id="MDO5457636.1"/>
    </source>
</evidence>
<evidence type="ECO:0000256" key="1">
    <source>
        <dbReference type="ARBA" id="ARBA00022801"/>
    </source>
</evidence>
<protein>
    <submittedName>
        <fullName evidence="5">Histidine phosphatase family protein</fullName>
        <ecNumber evidence="5">3.1.3.-</ecNumber>
    </submittedName>
</protein>
<dbReference type="GO" id="GO:0005829">
    <property type="term" value="C:cytosol"/>
    <property type="evidence" value="ECO:0007669"/>
    <property type="project" value="TreeGrafter"/>
</dbReference>
<dbReference type="Gene3D" id="3.40.50.1240">
    <property type="entry name" value="Phosphoglycerate mutase-like"/>
    <property type="match status" value="1"/>
</dbReference>
<evidence type="ECO:0000256" key="4">
    <source>
        <dbReference type="PIRSR" id="PIRSR613078-3"/>
    </source>
</evidence>
<dbReference type="InterPro" id="IPR013078">
    <property type="entry name" value="His_Pase_superF_clade-1"/>
</dbReference>
<proteinExistence type="predicted"/>
<keyword evidence="1 5" id="KW-0378">Hydrolase</keyword>
<evidence type="ECO:0000256" key="2">
    <source>
        <dbReference type="PIRSR" id="PIRSR613078-1"/>
    </source>
</evidence>
<feature type="active site" description="Proton donor/acceptor" evidence="2">
    <location>
        <position position="90"/>
    </location>
</feature>
<dbReference type="InterPro" id="IPR029033">
    <property type="entry name" value="His_PPase_superfam"/>
</dbReference>
<feature type="site" description="Transition state stabilizer" evidence="4">
    <location>
        <position position="175"/>
    </location>
</feature>
<name>A0AA43ZSC0_9LACT</name>
<dbReference type="CDD" id="cd07067">
    <property type="entry name" value="HP_PGM_like"/>
    <property type="match status" value="1"/>
</dbReference>
<feature type="binding site" evidence="3">
    <location>
        <position position="62"/>
    </location>
    <ligand>
        <name>substrate</name>
    </ligand>
</feature>
<dbReference type="InterPro" id="IPR051695">
    <property type="entry name" value="Phosphoglycerate_Mutase"/>
</dbReference>
<evidence type="ECO:0000256" key="3">
    <source>
        <dbReference type="PIRSR" id="PIRSR613078-2"/>
    </source>
</evidence>
<comment type="caution">
    <text evidence="5">The sequence shown here is derived from an EMBL/GenBank/DDBJ whole genome shotgun (WGS) entry which is preliminary data.</text>
</comment>
<dbReference type="EMBL" id="JAUNQW010000019">
    <property type="protein sequence ID" value="MDO5457636.1"/>
    <property type="molecule type" value="Genomic_DNA"/>
</dbReference>
<dbReference type="EC" id="3.1.3.-" evidence="5"/>
<dbReference type="Proteomes" id="UP001171751">
    <property type="component" value="Unassembled WGS sequence"/>
</dbReference>
<dbReference type="SUPFAM" id="SSF53254">
    <property type="entry name" value="Phosphoglycerate mutase-like"/>
    <property type="match status" value="1"/>
</dbReference>
<dbReference type="Pfam" id="PF00300">
    <property type="entry name" value="His_Phos_1"/>
    <property type="match status" value="1"/>
</dbReference>
<accession>A0AA43ZSC0</accession>
<dbReference type="SMART" id="SM00855">
    <property type="entry name" value="PGAM"/>
    <property type="match status" value="1"/>
</dbReference>
<dbReference type="GO" id="GO:0045820">
    <property type="term" value="P:negative regulation of glycolytic process"/>
    <property type="evidence" value="ECO:0007669"/>
    <property type="project" value="TreeGrafter"/>
</dbReference>
<dbReference type="AlphaFoldDB" id="A0AA43ZSC0"/>
<gene>
    <name evidence="5" type="ORF">Q4F26_04745</name>
</gene>
<dbReference type="GO" id="GO:0043456">
    <property type="term" value="P:regulation of pentose-phosphate shunt"/>
    <property type="evidence" value="ECO:0007669"/>
    <property type="project" value="TreeGrafter"/>
</dbReference>